<proteinExistence type="predicted"/>
<evidence type="ECO:0000313" key="2">
    <source>
        <dbReference type="EMBL" id="RDY27565.1"/>
    </source>
</evidence>
<feature type="coiled-coil region" evidence="1">
    <location>
        <begin position="54"/>
        <end position="124"/>
    </location>
</feature>
<protein>
    <submittedName>
        <fullName evidence="2">Uncharacterized protein</fullName>
    </submittedName>
</protein>
<dbReference type="Proteomes" id="UP000215694">
    <property type="component" value="Unassembled WGS sequence"/>
</dbReference>
<evidence type="ECO:0000256" key="1">
    <source>
        <dbReference type="SAM" id="Coils"/>
    </source>
</evidence>
<dbReference type="RefSeq" id="WP_094367459.1">
    <property type="nucleotide sequence ID" value="NZ_NOJY02000012.1"/>
</dbReference>
<reference evidence="2 3" key="1">
    <citation type="journal article" date="2017" name="Genome Announc.">
        <title>Draft Genome Sequence of Romboutsia weinsteinii sp. nov. Strain CCRI-19649(T) Isolated from Surface Water.</title>
        <authorList>
            <person name="Maheux A.F."/>
            <person name="Boudreau D.K."/>
            <person name="Berube E."/>
            <person name="Boissinot M."/>
            <person name="Cantin P."/>
            <person name="Raymond F."/>
            <person name="Corbeil J."/>
            <person name="Omar R.F."/>
            <person name="Bergeron M.G."/>
        </authorList>
    </citation>
    <scope>NUCLEOTIDE SEQUENCE [LARGE SCALE GENOMIC DNA]</scope>
    <source>
        <strain evidence="2 3">CCRI-19649</strain>
    </source>
</reference>
<gene>
    <name evidence="2" type="ORF">CHL78_008860</name>
</gene>
<dbReference type="AlphaFoldDB" id="A0A371J496"/>
<sequence>MSSLNRRRLNRGNGFCGGSKKSCGNKMNKCHCNNNDNNNCDRFKEIAREKCDKATALSNKAERVAQQAKRAEERAEALRAEAIEECKRANCLWDDFEDLNNQSLELMEEAQECLEAAAKCLQERFSDDFGCDINDFGADAVDDDDNGCNCHHKNNGCGCGCGCR</sequence>
<accession>A0A371J496</accession>
<comment type="caution">
    <text evidence="2">The sequence shown here is derived from an EMBL/GenBank/DDBJ whole genome shotgun (WGS) entry which is preliminary data.</text>
</comment>
<dbReference type="EMBL" id="NOJY02000012">
    <property type="protein sequence ID" value="RDY27565.1"/>
    <property type="molecule type" value="Genomic_DNA"/>
</dbReference>
<name>A0A371J496_9FIRM</name>
<evidence type="ECO:0000313" key="3">
    <source>
        <dbReference type="Proteomes" id="UP000215694"/>
    </source>
</evidence>
<organism evidence="2 3">
    <name type="scientific">Romboutsia weinsteinii</name>
    <dbReference type="NCBI Taxonomy" id="2020949"/>
    <lineage>
        <taxon>Bacteria</taxon>
        <taxon>Bacillati</taxon>
        <taxon>Bacillota</taxon>
        <taxon>Clostridia</taxon>
        <taxon>Peptostreptococcales</taxon>
        <taxon>Peptostreptococcaceae</taxon>
        <taxon>Romboutsia</taxon>
    </lineage>
</organism>
<keyword evidence="3" id="KW-1185">Reference proteome</keyword>
<keyword evidence="1" id="KW-0175">Coiled coil</keyword>